<gene>
    <name evidence="2" type="ORF">JE024_32845</name>
</gene>
<evidence type="ECO:0000259" key="1">
    <source>
        <dbReference type="PROSITE" id="PS50801"/>
    </source>
</evidence>
<evidence type="ECO:0000313" key="3">
    <source>
        <dbReference type="Proteomes" id="UP000664109"/>
    </source>
</evidence>
<dbReference type="PROSITE" id="PS50801">
    <property type="entry name" value="STAS"/>
    <property type="match status" value="1"/>
</dbReference>
<dbReference type="RefSeq" id="WP_205377528.1">
    <property type="nucleotide sequence ID" value="NZ_JAFEJA010000002.1"/>
</dbReference>
<feature type="domain" description="STAS" evidence="1">
    <location>
        <begin position="18"/>
        <end position="109"/>
    </location>
</feature>
<organism evidence="2 3">
    <name type="scientific">Streptomyces zhihengii</name>
    <dbReference type="NCBI Taxonomy" id="1818004"/>
    <lineage>
        <taxon>Bacteria</taxon>
        <taxon>Bacillati</taxon>
        <taxon>Actinomycetota</taxon>
        <taxon>Actinomycetes</taxon>
        <taxon>Kitasatosporales</taxon>
        <taxon>Streptomycetaceae</taxon>
        <taxon>Streptomyces</taxon>
    </lineage>
</organism>
<keyword evidence="3" id="KW-1185">Reference proteome</keyword>
<dbReference type="Pfam" id="PF13466">
    <property type="entry name" value="STAS_2"/>
    <property type="match status" value="1"/>
</dbReference>
<reference evidence="2 3" key="1">
    <citation type="journal article" date="2016" name="Arch. Microbiol.">
        <title>Streptomyces zhihengii sp. nov., isolated from rhizospheric soil of Psammosilene tunicoides.</title>
        <authorList>
            <person name="Huang M.J."/>
            <person name="Fei J.J."/>
            <person name="Salam N."/>
            <person name="Kim C.J."/>
            <person name="Hozzein W.N."/>
            <person name="Xiao M."/>
            <person name="Huang H.Q."/>
            <person name="Li W.J."/>
        </authorList>
    </citation>
    <scope>NUCLEOTIDE SEQUENCE [LARGE SCALE GENOMIC DNA]</scope>
    <source>
        <strain evidence="2 3">YIM T102</strain>
    </source>
</reference>
<dbReference type="EMBL" id="JAFEJA010000002">
    <property type="protein sequence ID" value="MBM9623389.1"/>
    <property type="molecule type" value="Genomic_DNA"/>
</dbReference>
<dbReference type="InterPro" id="IPR058548">
    <property type="entry name" value="MlaB-like_STAS"/>
</dbReference>
<dbReference type="CDD" id="cd07043">
    <property type="entry name" value="STAS_anti-anti-sigma_factors"/>
    <property type="match status" value="1"/>
</dbReference>
<dbReference type="Gene3D" id="3.30.750.24">
    <property type="entry name" value="STAS domain"/>
    <property type="match status" value="1"/>
</dbReference>
<proteinExistence type="predicted"/>
<name>A0ABS2V0L8_9ACTN</name>
<dbReference type="InterPro" id="IPR036513">
    <property type="entry name" value="STAS_dom_sf"/>
</dbReference>
<sequence>MTTHPDDILHLTVCTADDGGVCLRLVGELDWESAGDLVETAREQLGRQPRPRPAVHLDCAQLSVCDSTGLSALLMVHRDVTAAGASLRLDNRPAFLDRMLALTGTLDHLTGTPPARTARLDGDGTDAPR</sequence>
<accession>A0ABS2V0L8</accession>
<dbReference type="InterPro" id="IPR002645">
    <property type="entry name" value="STAS_dom"/>
</dbReference>
<protein>
    <submittedName>
        <fullName evidence="2">STAS domain-containing protein</fullName>
    </submittedName>
</protein>
<comment type="caution">
    <text evidence="2">The sequence shown here is derived from an EMBL/GenBank/DDBJ whole genome shotgun (WGS) entry which is preliminary data.</text>
</comment>
<dbReference type="SUPFAM" id="SSF52091">
    <property type="entry name" value="SpoIIaa-like"/>
    <property type="match status" value="1"/>
</dbReference>
<evidence type="ECO:0000313" key="2">
    <source>
        <dbReference type="EMBL" id="MBM9623389.1"/>
    </source>
</evidence>
<dbReference type="Proteomes" id="UP000664109">
    <property type="component" value="Unassembled WGS sequence"/>
</dbReference>